<evidence type="ECO:0000256" key="2">
    <source>
        <dbReference type="PIRSR" id="PIRSR039026-1"/>
    </source>
</evidence>
<sequence length="356" mass="39749">MSQVLFFCLAILFFVTPLPAADSIKPTRLKVSLAFPSALPAVKSSILWIADQAPVISNGSLNIKTYDPGKLVAPFEILDAVSSGKVNAGFAISGYWVGKIPAASIFSSVPFGPESGEFMAWLYYGNGLKLYQQMYDQAGYAVKVIPCAILAPESGGWFKRQINKPEDLKGLNMRFYGLGGKVFSKLGASVSLIPSSEIYPALERGAIDATEFSQPAIDQMLGFHKIAKYNYFPGWHQQASVIELLINNQTWQNMHISQQATLEALCKASMTNTLAQGEAIQYQAMHKNENERGVTNLYWNAEMLSLFEATWQEVVREESEDPFFRTVWDDLSAFRQNYSLWQRHAFLPRPTGRLEE</sequence>
<dbReference type="Proteomes" id="UP000267535">
    <property type="component" value="Unassembled WGS sequence"/>
</dbReference>
<dbReference type="Pfam" id="PF03480">
    <property type="entry name" value="DctP"/>
    <property type="match status" value="1"/>
</dbReference>
<keyword evidence="1 4" id="KW-0732">Signal</keyword>
<proteinExistence type="predicted"/>
<feature type="binding site" evidence="3">
    <location>
        <position position="237"/>
    </location>
    <ligand>
        <name>substrate</name>
    </ligand>
</feature>
<keyword evidence="6" id="KW-1185">Reference proteome</keyword>
<evidence type="ECO:0000256" key="4">
    <source>
        <dbReference type="SAM" id="SignalP"/>
    </source>
</evidence>
<dbReference type="InterPro" id="IPR038404">
    <property type="entry name" value="TRAP_DctP_sf"/>
</dbReference>
<feature type="chain" id="PRO_5018302018" evidence="4">
    <location>
        <begin position="21"/>
        <end position="356"/>
    </location>
</feature>
<dbReference type="AlphaFoldDB" id="A0A3P1SS08"/>
<dbReference type="EMBL" id="RQXV01000005">
    <property type="protein sequence ID" value="RRC99425.1"/>
    <property type="molecule type" value="Genomic_DNA"/>
</dbReference>
<evidence type="ECO:0000256" key="3">
    <source>
        <dbReference type="PIRSR" id="PIRSR039026-2"/>
    </source>
</evidence>
<comment type="caution">
    <text evidence="5">The sequence shown here is derived from an EMBL/GenBank/DDBJ whole genome shotgun (WGS) entry which is preliminary data.</text>
</comment>
<dbReference type="GO" id="GO:0046872">
    <property type="term" value="F:metal ion binding"/>
    <property type="evidence" value="ECO:0007669"/>
    <property type="project" value="UniProtKB-KW"/>
</dbReference>
<keyword evidence="3" id="KW-0479">Metal-binding</keyword>
<dbReference type="PANTHER" id="PTHR33376">
    <property type="match status" value="1"/>
</dbReference>
<protein>
    <submittedName>
        <fullName evidence="5">TRAP transporter substrate-binding protein</fullName>
    </submittedName>
</protein>
<feature type="binding site" evidence="2">
    <location>
        <position position="153"/>
    </location>
    <ligand>
        <name>substrate</name>
    </ligand>
</feature>
<feature type="binding site" evidence="2">
    <location>
        <position position="174"/>
    </location>
    <ligand>
        <name>substrate</name>
    </ligand>
</feature>
<dbReference type="OrthoDB" id="9769667at2"/>
<dbReference type="Gene3D" id="3.40.190.10">
    <property type="entry name" value="Periplasmic binding protein-like II"/>
    <property type="match status" value="1"/>
</dbReference>
<evidence type="ECO:0000313" key="6">
    <source>
        <dbReference type="Proteomes" id="UP000267535"/>
    </source>
</evidence>
<feature type="binding site" evidence="3">
    <location>
        <position position="212"/>
    </location>
    <ligand>
        <name>Na(+)</name>
        <dbReference type="ChEBI" id="CHEBI:29101"/>
    </ligand>
</feature>
<evidence type="ECO:0000313" key="5">
    <source>
        <dbReference type="EMBL" id="RRC99425.1"/>
    </source>
</evidence>
<dbReference type="CDD" id="cd13604">
    <property type="entry name" value="PBP2_TRAP_ketoacid_lactate_like"/>
    <property type="match status" value="1"/>
</dbReference>
<dbReference type="GO" id="GO:0031317">
    <property type="term" value="C:tripartite ATP-independent periplasmic transporter complex"/>
    <property type="evidence" value="ECO:0007669"/>
    <property type="project" value="InterPro"/>
</dbReference>
<accession>A0A3P1SS08</accession>
<feature type="signal peptide" evidence="4">
    <location>
        <begin position="1"/>
        <end position="20"/>
    </location>
</feature>
<name>A0A3P1SS08_9GAMM</name>
<dbReference type="PIRSF" id="PIRSF039026">
    <property type="entry name" value="SiaP"/>
    <property type="match status" value="1"/>
</dbReference>
<dbReference type="Gene3D" id="3.40.190.170">
    <property type="entry name" value="Bacterial extracellular solute-binding protein, family 7"/>
    <property type="match status" value="1"/>
</dbReference>
<evidence type="ECO:0000256" key="1">
    <source>
        <dbReference type="ARBA" id="ARBA00022729"/>
    </source>
</evidence>
<reference evidence="5 6" key="1">
    <citation type="submission" date="2018-11" db="EMBL/GenBank/DDBJ databases">
        <title>The draft genome sequence of Amphritea balenae JAMM 1525T.</title>
        <authorList>
            <person name="Fang Z."/>
            <person name="Zhang Y."/>
            <person name="Han X."/>
        </authorList>
    </citation>
    <scope>NUCLEOTIDE SEQUENCE [LARGE SCALE GENOMIC DNA]</scope>
    <source>
        <strain evidence="5 6">JAMM 1525</strain>
    </source>
</reference>
<dbReference type="InterPro" id="IPR018389">
    <property type="entry name" value="DctP_fam"/>
</dbReference>
<feature type="binding site" evidence="3">
    <location>
        <position position="211"/>
    </location>
    <ligand>
        <name>substrate</name>
    </ligand>
</feature>
<dbReference type="InterPro" id="IPR026289">
    <property type="entry name" value="SBP_TakP-like"/>
</dbReference>
<dbReference type="PANTHER" id="PTHR33376:SF5">
    <property type="entry name" value="EXTRACYTOPLASMIC SOLUTE RECEPTOR PROTEIN"/>
    <property type="match status" value="1"/>
</dbReference>
<organism evidence="5 6">
    <name type="scientific">Amphritea balenae</name>
    <dbReference type="NCBI Taxonomy" id="452629"/>
    <lineage>
        <taxon>Bacteria</taxon>
        <taxon>Pseudomonadati</taxon>
        <taxon>Pseudomonadota</taxon>
        <taxon>Gammaproteobacteria</taxon>
        <taxon>Oceanospirillales</taxon>
        <taxon>Oceanospirillaceae</taxon>
        <taxon>Amphritea</taxon>
    </lineage>
</organism>
<dbReference type="GO" id="GO:0055085">
    <property type="term" value="P:transmembrane transport"/>
    <property type="evidence" value="ECO:0007669"/>
    <property type="project" value="InterPro"/>
</dbReference>
<gene>
    <name evidence="5" type="ORF">EHS89_10620</name>
</gene>